<keyword evidence="17" id="KW-1185">Reference proteome</keyword>
<dbReference type="InterPro" id="IPR014729">
    <property type="entry name" value="Rossmann-like_a/b/a_fold"/>
</dbReference>
<comment type="similarity">
    <text evidence="13">Belongs to the TtcA family.</text>
</comment>
<keyword evidence="7 13" id="KW-0547">Nucleotide-binding</keyword>
<keyword evidence="11 13" id="KW-0408">Iron</keyword>
<dbReference type="PANTHER" id="PTHR43686:SF1">
    <property type="entry name" value="AMINOTRAN_5 DOMAIN-CONTAINING PROTEIN"/>
    <property type="match status" value="1"/>
</dbReference>
<dbReference type="PANTHER" id="PTHR43686">
    <property type="entry name" value="SULFURTRANSFERASE-RELATED"/>
    <property type="match status" value="1"/>
</dbReference>
<keyword evidence="5 13" id="KW-0819">tRNA processing</keyword>
<name>A0A0T9PB77_9GAMM</name>
<dbReference type="InterPro" id="IPR012089">
    <property type="entry name" value="tRNA_Cyd_32_2_STrfase"/>
</dbReference>
<evidence type="ECO:0000313" key="16">
    <source>
        <dbReference type="EMBL" id="CRY67487.1"/>
    </source>
</evidence>
<reference evidence="16 17" key="1">
    <citation type="submission" date="2015-03" db="EMBL/GenBank/DDBJ databases">
        <authorList>
            <consortium name="Pathogen Informatics"/>
            <person name="Murphy D."/>
        </authorList>
    </citation>
    <scope>NUCLEOTIDE SEQUENCE [LARGE SCALE GENOMIC DNA]</scope>
    <source>
        <strain evidence="16">Type strain: CIP110230</strain>
        <strain evidence="17">type strain: CIP110230</strain>
    </source>
</reference>
<comment type="catalytic activity">
    <reaction evidence="13">
        <text>cytidine(32) in tRNA + S-sulfanyl-L-cysteinyl-[cysteine desulfurase] + AH2 + ATP = 2-thiocytidine(32) in tRNA + L-cysteinyl-[cysteine desulfurase] + A + AMP + diphosphate + H(+)</text>
        <dbReference type="Rhea" id="RHEA:57048"/>
        <dbReference type="Rhea" id="RHEA-COMP:10288"/>
        <dbReference type="Rhea" id="RHEA-COMP:12157"/>
        <dbReference type="Rhea" id="RHEA-COMP:12158"/>
        <dbReference type="Rhea" id="RHEA-COMP:14821"/>
        <dbReference type="ChEBI" id="CHEBI:13193"/>
        <dbReference type="ChEBI" id="CHEBI:15378"/>
        <dbReference type="ChEBI" id="CHEBI:17499"/>
        <dbReference type="ChEBI" id="CHEBI:29950"/>
        <dbReference type="ChEBI" id="CHEBI:30616"/>
        <dbReference type="ChEBI" id="CHEBI:33019"/>
        <dbReference type="ChEBI" id="CHEBI:61963"/>
        <dbReference type="ChEBI" id="CHEBI:82748"/>
        <dbReference type="ChEBI" id="CHEBI:141453"/>
        <dbReference type="ChEBI" id="CHEBI:456215"/>
    </reaction>
</comment>
<comment type="pathway">
    <text evidence="13">tRNA modification.</text>
</comment>
<dbReference type="STRING" id="1288385.ERS137968_02565"/>
<comment type="cofactor">
    <cofactor evidence="13">
        <name>Mg(2+)</name>
        <dbReference type="ChEBI" id="CHEBI:18420"/>
    </cofactor>
</comment>
<evidence type="ECO:0000256" key="10">
    <source>
        <dbReference type="ARBA" id="ARBA00022884"/>
    </source>
</evidence>
<protein>
    <recommendedName>
        <fullName evidence="13">tRNA-cytidine(32) 2-sulfurtransferase</fullName>
        <ecNumber evidence="13">2.8.1.-</ecNumber>
    </recommendedName>
    <alternativeName>
        <fullName evidence="13">Two-thiocytidine biosynthesis protein A</fullName>
    </alternativeName>
    <alternativeName>
        <fullName evidence="13">tRNA 2-thiocytidine biosynthesis protein TtcA</fullName>
    </alternativeName>
</protein>
<dbReference type="GO" id="GO:0016783">
    <property type="term" value="F:sulfurtransferase activity"/>
    <property type="evidence" value="ECO:0007669"/>
    <property type="project" value="UniProtKB-UniRule"/>
</dbReference>
<keyword evidence="4 13" id="KW-0808">Transferase</keyword>
<comment type="miscellaneous">
    <text evidence="13">The thiolation reaction likely consists of two steps: a first activation step by ATP to form an adenylated intermediate of the target base of tRNA, and a second nucleophilic substitution step of the sulfur (S) atom supplied by the hydrosulfide attached to the Fe-S cluster.</text>
</comment>
<feature type="short sequence motif" description="PP-loop motif" evidence="13">
    <location>
        <begin position="53"/>
        <end position="58"/>
    </location>
</feature>
<dbReference type="GO" id="GO:0000287">
    <property type="term" value="F:magnesium ion binding"/>
    <property type="evidence" value="ECO:0007669"/>
    <property type="project" value="UniProtKB-UniRule"/>
</dbReference>
<evidence type="ECO:0000259" key="14">
    <source>
        <dbReference type="Pfam" id="PF01171"/>
    </source>
</evidence>
<evidence type="ECO:0000256" key="12">
    <source>
        <dbReference type="ARBA" id="ARBA00023014"/>
    </source>
</evidence>
<feature type="binding site" evidence="13">
    <location>
        <position position="219"/>
    </location>
    <ligand>
        <name>[4Fe-4S] cluster</name>
        <dbReference type="ChEBI" id="CHEBI:49883"/>
    </ligand>
</feature>
<comment type="cofactor">
    <cofactor evidence="13">
        <name>[4Fe-4S] cluster</name>
        <dbReference type="ChEBI" id="CHEBI:49883"/>
    </cofactor>
    <text evidence="13">Binds 1 [4Fe-4S] cluster per subunit. The cluster is chelated by three Cys residues, the fourth Fe has a free coordination site that may bind a sulfur atom transferred from the persulfide of IscS.</text>
</comment>
<dbReference type="HAMAP" id="MF_01850">
    <property type="entry name" value="TtcA"/>
    <property type="match status" value="1"/>
</dbReference>
<dbReference type="EMBL" id="CQAZ01000011">
    <property type="protein sequence ID" value="CNH55750.1"/>
    <property type="molecule type" value="Genomic_DNA"/>
</dbReference>
<dbReference type="GO" id="GO:0005737">
    <property type="term" value="C:cytoplasm"/>
    <property type="evidence" value="ECO:0007669"/>
    <property type="project" value="UniProtKB-SubCell"/>
</dbReference>
<feature type="binding site" evidence="13">
    <location>
        <position position="128"/>
    </location>
    <ligand>
        <name>[4Fe-4S] cluster</name>
        <dbReference type="ChEBI" id="CHEBI:49883"/>
    </ligand>
</feature>
<evidence type="ECO:0000313" key="15">
    <source>
        <dbReference type="EMBL" id="CNH55750.1"/>
    </source>
</evidence>
<evidence type="ECO:0000256" key="4">
    <source>
        <dbReference type="ARBA" id="ARBA00022679"/>
    </source>
</evidence>
<evidence type="ECO:0000256" key="13">
    <source>
        <dbReference type="HAMAP-Rule" id="MF_01850"/>
    </source>
</evidence>
<evidence type="ECO:0000256" key="7">
    <source>
        <dbReference type="ARBA" id="ARBA00022741"/>
    </source>
</evidence>
<dbReference type="Proteomes" id="UP000045840">
    <property type="component" value="Unassembled WGS sequence"/>
</dbReference>
<dbReference type="OrthoDB" id="9801054at2"/>
<dbReference type="EMBL" id="CWJL01000012">
    <property type="protein sequence ID" value="CRY67487.1"/>
    <property type="molecule type" value="Genomic_DNA"/>
</dbReference>
<keyword evidence="3 13" id="KW-0820">tRNA-binding</keyword>
<dbReference type="GO" id="GO:0051539">
    <property type="term" value="F:4 iron, 4 sulfur cluster binding"/>
    <property type="evidence" value="ECO:0007669"/>
    <property type="project" value="UniProtKB-UniRule"/>
</dbReference>
<evidence type="ECO:0000256" key="9">
    <source>
        <dbReference type="ARBA" id="ARBA00022842"/>
    </source>
</evidence>
<evidence type="ECO:0000256" key="3">
    <source>
        <dbReference type="ARBA" id="ARBA00022555"/>
    </source>
</evidence>
<comment type="function">
    <text evidence="13">Catalyzes the ATP-dependent 2-thiolation of cytidine in position 32 of tRNA, to form 2-thiocytidine (s(2)C32). The sulfur atoms are provided by the cysteine/cysteine desulfurase (IscS) system.</text>
</comment>
<evidence type="ECO:0000256" key="1">
    <source>
        <dbReference type="ARBA" id="ARBA00022485"/>
    </source>
</evidence>
<keyword evidence="12 13" id="KW-0411">Iron-sulfur</keyword>
<dbReference type="Gene3D" id="3.40.50.620">
    <property type="entry name" value="HUPs"/>
    <property type="match status" value="1"/>
</dbReference>
<comment type="subcellular location">
    <subcellularLocation>
        <location evidence="13">Cytoplasm</location>
    </subcellularLocation>
</comment>
<evidence type="ECO:0000256" key="2">
    <source>
        <dbReference type="ARBA" id="ARBA00022490"/>
    </source>
</evidence>
<evidence type="ECO:0000313" key="18">
    <source>
        <dbReference type="Proteomes" id="UP000045840"/>
    </source>
</evidence>
<keyword evidence="8 13" id="KW-0067">ATP-binding</keyword>
<dbReference type="EC" id="2.8.1.-" evidence="13"/>
<evidence type="ECO:0000313" key="17">
    <source>
        <dbReference type="Proteomes" id="UP000044625"/>
    </source>
</evidence>
<keyword evidence="6 13" id="KW-0479">Metal-binding</keyword>
<dbReference type="NCBIfam" id="NF007972">
    <property type="entry name" value="PRK10696.1"/>
    <property type="match status" value="1"/>
</dbReference>
<reference evidence="15" key="2">
    <citation type="submission" date="2015-03" db="EMBL/GenBank/DDBJ databases">
        <authorList>
            <person name="Murphy D."/>
        </authorList>
    </citation>
    <scope>NUCLEOTIDE SEQUENCE [LARGE SCALE GENOMIC DNA]</scope>
    <source>
        <strain evidence="15">A125KOH2</strain>
    </source>
</reference>
<proteinExistence type="inferred from homology"/>
<keyword evidence="2 13" id="KW-0963">Cytoplasm</keyword>
<sequence>MQEKQLVIQKESVDQKEKYNLNKLQKRLRHNVGQAIADFNMIEEGDRVMVCLSGGKDSYTMLDILQNLQKSAPINFTLIAVNLDQKQPGFPEDILPAYLDKQGVEYKIVEENTYGIVKDIIPEGKTTCSLCSRLRRGILYRTATELGATKIALGHHRDDILQTLFLNMFYGGKLKGMPPKLMSDDGKHVVIRPLAYCREKDIERFAVIREYPIIPCNLCGSQPNLQRQVIKDMLRDWDKQYPGRIETLFSAMQNVVPSHLNDHKLFDFKSITHNSDVIDGGDVAFDREELPLQPVGWQPEDDENAEKPPLVRLDVLEIR</sequence>
<accession>A0A0T9PB77</accession>
<dbReference type="CDD" id="cd24138">
    <property type="entry name" value="TtcA-like"/>
    <property type="match status" value="1"/>
</dbReference>
<dbReference type="InterPro" id="IPR011063">
    <property type="entry name" value="TilS/TtcA_N"/>
</dbReference>
<dbReference type="GO" id="GO:0000049">
    <property type="term" value="F:tRNA binding"/>
    <property type="evidence" value="ECO:0007669"/>
    <property type="project" value="UniProtKB-KW"/>
</dbReference>
<dbReference type="Pfam" id="PF01171">
    <property type="entry name" value="ATP_bind_3"/>
    <property type="match status" value="1"/>
</dbReference>
<evidence type="ECO:0000256" key="5">
    <source>
        <dbReference type="ARBA" id="ARBA00022694"/>
    </source>
</evidence>
<evidence type="ECO:0000256" key="11">
    <source>
        <dbReference type="ARBA" id="ARBA00023004"/>
    </source>
</evidence>
<keyword evidence="9 13" id="KW-0460">Magnesium</keyword>
<feature type="domain" description="tRNA(Ile)-lysidine/2-thiocytidine synthase N-terminal" evidence="14">
    <location>
        <begin position="48"/>
        <end position="207"/>
    </location>
</feature>
<dbReference type="GO" id="GO:0034227">
    <property type="term" value="P:tRNA thio-modification"/>
    <property type="evidence" value="ECO:0007669"/>
    <property type="project" value="UniProtKB-UniRule"/>
</dbReference>
<comment type="subunit">
    <text evidence="13">Homodimer.</text>
</comment>
<keyword evidence="10 13" id="KW-0694">RNA-binding</keyword>
<dbReference type="RefSeq" id="WP_049612005.1">
    <property type="nucleotide sequence ID" value="NZ_CAWMMU010000012.1"/>
</dbReference>
<feature type="binding site" evidence="13">
    <location>
        <position position="131"/>
    </location>
    <ligand>
        <name>[4Fe-4S] cluster</name>
        <dbReference type="ChEBI" id="CHEBI:49883"/>
    </ligand>
</feature>
<evidence type="ECO:0000256" key="8">
    <source>
        <dbReference type="ARBA" id="ARBA00022840"/>
    </source>
</evidence>
<keyword evidence="1 13" id="KW-0004">4Fe-4S</keyword>
<reference evidence="18" key="3">
    <citation type="submission" date="2015-03" db="EMBL/GenBank/DDBJ databases">
        <authorList>
            <consortium name="Pathogen Informatics"/>
        </authorList>
    </citation>
    <scope>NUCLEOTIDE SEQUENCE [LARGE SCALE GENOMIC DNA]</scope>
    <source>
        <strain evidence="18">A125KOH2</strain>
    </source>
</reference>
<organism evidence="15 18">
    <name type="scientific">Yersinia pekkanenii</name>
    <dbReference type="NCBI Taxonomy" id="1288385"/>
    <lineage>
        <taxon>Bacteria</taxon>
        <taxon>Pseudomonadati</taxon>
        <taxon>Pseudomonadota</taxon>
        <taxon>Gammaproteobacteria</taxon>
        <taxon>Enterobacterales</taxon>
        <taxon>Yersiniaceae</taxon>
        <taxon>Yersinia</taxon>
    </lineage>
</organism>
<dbReference type="AlphaFoldDB" id="A0A0T9PB77"/>
<dbReference type="SUPFAM" id="SSF52402">
    <property type="entry name" value="Adenine nucleotide alpha hydrolases-like"/>
    <property type="match status" value="1"/>
</dbReference>
<dbReference type="Proteomes" id="UP000044625">
    <property type="component" value="Unassembled WGS sequence"/>
</dbReference>
<dbReference type="GO" id="GO:0005524">
    <property type="term" value="F:ATP binding"/>
    <property type="evidence" value="ECO:0007669"/>
    <property type="project" value="UniProtKB-UniRule"/>
</dbReference>
<evidence type="ECO:0000256" key="6">
    <source>
        <dbReference type="ARBA" id="ARBA00022723"/>
    </source>
</evidence>
<gene>
    <name evidence="13 15" type="primary">ttcA</name>
    <name evidence="15" type="ORF">ERS008529_01540</name>
    <name evidence="16" type="ORF">ERS137968_02565</name>
</gene>